<accession>A0A059DEH0</accession>
<comment type="similarity">
    <text evidence="1 4">Belongs to the metallothionein superfamily. Type 15 family.</text>
</comment>
<evidence type="ECO:0000256" key="2">
    <source>
        <dbReference type="ARBA" id="ARBA00022723"/>
    </source>
</evidence>
<dbReference type="InParanoid" id="A0A059DEH0"/>
<dbReference type="Pfam" id="PF01439">
    <property type="entry name" value="Metallothio_2"/>
    <property type="match status" value="1"/>
</dbReference>
<dbReference type="PANTHER" id="PTHR33543:SF33">
    <property type="entry name" value="METALLOTHIONEIN-LIKE PROTEIN 2B"/>
    <property type="match status" value="1"/>
</dbReference>
<sequence length="205" mass="21719">MRAHMSRHAKKPTKVGIRGRKQNPGGSSGRESPPHLEHLNFVGPTRCTSFDGRDEMTVRRDQGHGILPRVGEERGPAHGIVFRSDAHGRERGEDVATRGRAEKSVVSTSILLSFRLQFAFTVNLRMSCCGGSCGCGSGCKCGSGCGGCKMHADLTYNAESITAADTLVMGVAPAKSYFEGAEMEAGAENGCKCGSNCTCDPCSCK</sequence>
<evidence type="ECO:0000256" key="1">
    <source>
        <dbReference type="ARBA" id="ARBA00005802"/>
    </source>
</evidence>
<dbReference type="Gramene" id="KCW88932">
    <property type="protein sequence ID" value="KCW88932"/>
    <property type="gene ID" value="EUGRSUZ_A01262"/>
</dbReference>
<evidence type="ECO:0000313" key="6">
    <source>
        <dbReference type="EMBL" id="KCW88932.1"/>
    </source>
</evidence>
<proteinExistence type="inferred from homology"/>
<dbReference type="EMBL" id="KK198753">
    <property type="protein sequence ID" value="KCW88932.1"/>
    <property type="molecule type" value="Genomic_DNA"/>
</dbReference>
<reference evidence="6" key="1">
    <citation type="submission" date="2013-07" db="EMBL/GenBank/DDBJ databases">
        <title>The genome of Eucalyptus grandis.</title>
        <authorList>
            <person name="Schmutz J."/>
            <person name="Hayes R."/>
            <person name="Myburg A."/>
            <person name="Tuskan G."/>
            <person name="Grattapaglia D."/>
            <person name="Rokhsar D.S."/>
        </authorList>
    </citation>
    <scope>NUCLEOTIDE SEQUENCE</scope>
    <source>
        <tissue evidence="6">Leaf extractions</tissue>
    </source>
</reference>
<feature type="compositionally biased region" description="Basic residues" evidence="5">
    <location>
        <begin position="1"/>
        <end position="21"/>
    </location>
</feature>
<dbReference type="AlphaFoldDB" id="A0A059DEH0"/>
<dbReference type="InterPro" id="IPR000347">
    <property type="entry name" value="Metalthion_15p"/>
</dbReference>
<keyword evidence="2 4" id="KW-0479">Metal-binding</keyword>
<dbReference type="GO" id="GO:0046872">
    <property type="term" value="F:metal ion binding"/>
    <property type="evidence" value="ECO:0007669"/>
    <property type="project" value="UniProtKB-UniRule"/>
</dbReference>
<name>A0A059DEH0_EUCGR</name>
<comment type="function">
    <text evidence="4">Metallothioneins have a high content of cysteine residues that bind various heavy metals.</text>
</comment>
<gene>
    <name evidence="6" type="ORF">EUGRSUZ_A01262</name>
</gene>
<organism evidence="6">
    <name type="scientific">Eucalyptus grandis</name>
    <name type="common">Flooded gum</name>
    <dbReference type="NCBI Taxonomy" id="71139"/>
    <lineage>
        <taxon>Eukaryota</taxon>
        <taxon>Viridiplantae</taxon>
        <taxon>Streptophyta</taxon>
        <taxon>Embryophyta</taxon>
        <taxon>Tracheophyta</taxon>
        <taxon>Spermatophyta</taxon>
        <taxon>Magnoliopsida</taxon>
        <taxon>eudicotyledons</taxon>
        <taxon>Gunneridae</taxon>
        <taxon>Pentapetalae</taxon>
        <taxon>rosids</taxon>
        <taxon>malvids</taxon>
        <taxon>Myrtales</taxon>
        <taxon>Myrtaceae</taxon>
        <taxon>Myrtoideae</taxon>
        <taxon>Eucalypteae</taxon>
        <taxon>Eucalyptus</taxon>
    </lineage>
</organism>
<feature type="region of interest" description="Disordered" evidence="5">
    <location>
        <begin position="1"/>
        <end position="39"/>
    </location>
</feature>
<dbReference type="PANTHER" id="PTHR33543">
    <property type="entry name" value="METALLOTHIONEIN-LIKE PROTEIN 2A"/>
    <property type="match status" value="1"/>
</dbReference>
<evidence type="ECO:0000256" key="3">
    <source>
        <dbReference type="ARBA" id="ARBA00022851"/>
    </source>
</evidence>
<dbReference type="eggNOG" id="KOG4738">
    <property type="taxonomic scope" value="Eukaryota"/>
</dbReference>
<dbReference type="STRING" id="71139.A0A059DEH0"/>
<evidence type="ECO:0000256" key="4">
    <source>
        <dbReference type="RuleBase" id="RU369052"/>
    </source>
</evidence>
<protein>
    <recommendedName>
        <fullName evidence="4">Metallothionein-like protein</fullName>
    </recommendedName>
</protein>
<keyword evidence="3 4" id="KW-0480">Metal-thiolate cluster</keyword>
<evidence type="ECO:0000256" key="5">
    <source>
        <dbReference type="SAM" id="MobiDB-lite"/>
    </source>
</evidence>